<keyword evidence="4" id="KW-1133">Transmembrane helix</keyword>
<feature type="domain" description="TIR" evidence="6">
    <location>
        <begin position="1"/>
        <end position="103"/>
    </location>
</feature>
<organism evidence="7 8">
    <name type="scientific">Mythimna separata</name>
    <name type="common">Oriental armyworm</name>
    <name type="synonym">Pseudaletia separata</name>
    <dbReference type="NCBI Taxonomy" id="271217"/>
    <lineage>
        <taxon>Eukaryota</taxon>
        <taxon>Metazoa</taxon>
        <taxon>Ecdysozoa</taxon>
        <taxon>Arthropoda</taxon>
        <taxon>Hexapoda</taxon>
        <taxon>Insecta</taxon>
        <taxon>Pterygota</taxon>
        <taxon>Neoptera</taxon>
        <taxon>Endopterygota</taxon>
        <taxon>Lepidoptera</taxon>
        <taxon>Glossata</taxon>
        <taxon>Ditrysia</taxon>
        <taxon>Noctuoidea</taxon>
        <taxon>Noctuidae</taxon>
        <taxon>Noctuinae</taxon>
        <taxon>Hadenini</taxon>
        <taxon>Mythimna</taxon>
    </lineage>
</organism>
<evidence type="ECO:0000256" key="3">
    <source>
        <dbReference type="ARBA" id="ARBA00022729"/>
    </source>
</evidence>
<comment type="caution">
    <text evidence="7">The sequence shown here is derived from an EMBL/GenBank/DDBJ whole genome shotgun (WGS) entry which is preliminary data.</text>
</comment>
<evidence type="ECO:0000313" key="7">
    <source>
        <dbReference type="EMBL" id="KAJ8707766.1"/>
    </source>
</evidence>
<dbReference type="InterPro" id="IPR035897">
    <property type="entry name" value="Toll_tir_struct_dom_sf"/>
</dbReference>
<dbReference type="EMBL" id="JARGEI010000027">
    <property type="protein sequence ID" value="KAJ8707766.1"/>
    <property type="molecule type" value="Genomic_DNA"/>
</dbReference>
<protein>
    <recommendedName>
        <fullName evidence="6">TIR domain-containing protein</fullName>
    </recommendedName>
</protein>
<dbReference type="PANTHER" id="PTHR24365">
    <property type="entry name" value="TOLL-LIKE RECEPTOR"/>
    <property type="match status" value="1"/>
</dbReference>
<dbReference type="Proteomes" id="UP001231518">
    <property type="component" value="Chromosome 28"/>
</dbReference>
<evidence type="ECO:0000313" key="8">
    <source>
        <dbReference type="Proteomes" id="UP001231518"/>
    </source>
</evidence>
<dbReference type="PANTHER" id="PTHR24365:SF530">
    <property type="entry name" value="MSTPROX-RELATED"/>
    <property type="match status" value="1"/>
</dbReference>
<dbReference type="PROSITE" id="PS50104">
    <property type="entry name" value="TIR"/>
    <property type="match status" value="1"/>
</dbReference>
<keyword evidence="5" id="KW-0472">Membrane</keyword>
<evidence type="ECO:0000256" key="4">
    <source>
        <dbReference type="ARBA" id="ARBA00022989"/>
    </source>
</evidence>
<evidence type="ECO:0000256" key="5">
    <source>
        <dbReference type="ARBA" id="ARBA00023136"/>
    </source>
</evidence>
<dbReference type="InterPro" id="IPR000157">
    <property type="entry name" value="TIR_dom"/>
</dbReference>
<dbReference type="SUPFAM" id="SSF52200">
    <property type="entry name" value="Toll/Interleukin receptor TIR domain"/>
    <property type="match status" value="1"/>
</dbReference>
<evidence type="ECO:0000259" key="6">
    <source>
        <dbReference type="PROSITE" id="PS50104"/>
    </source>
</evidence>
<evidence type="ECO:0000256" key="2">
    <source>
        <dbReference type="ARBA" id="ARBA00022692"/>
    </source>
</evidence>
<dbReference type="GO" id="GO:0005886">
    <property type="term" value="C:plasma membrane"/>
    <property type="evidence" value="ECO:0007669"/>
    <property type="project" value="TreeGrafter"/>
</dbReference>
<comment type="subcellular location">
    <subcellularLocation>
        <location evidence="1">Membrane</location>
    </subcellularLocation>
</comment>
<dbReference type="GO" id="GO:0007165">
    <property type="term" value="P:signal transduction"/>
    <property type="evidence" value="ECO:0007669"/>
    <property type="project" value="InterPro"/>
</dbReference>
<sequence length="117" mass="13945">MPLMVGLSILENIVSCMDRSRSIMLILSQRFLLSQWCQFEMHLAQHRLLETRREDLTLILLEDIPRRLRPNTLHYLMLTKTYIVWPKDEAERPIFWKRLKKTLIAQKAKPTENVSLA</sequence>
<dbReference type="Pfam" id="PF13676">
    <property type="entry name" value="TIR_2"/>
    <property type="match status" value="1"/>
</dbReference>
<keyword evidence="2" id="KW-0812">Transmembrane</keyword>
<reference evidence="7" key="1">
    <citation type="submission" date="2023-03" db="EMBL/GenBank/DDBJ databases">
        <title>Chromosome-level genomes of two armyworms, Mythimna separata and Mythimna loreyi, provide insights into the biosynthesis and reception of sex pheromones.</title>
        <authorList>
            <person name="Zhao H."/>
        </authorList>
    </citation>
    <scope>NUCLEOTIDE SEQUENCE</scope>
    <source>
        <strain evidence="7">BeijingLab</strain>
        <tissue evidence="7">Pupa</tissue>
    </source>
</reference>
<proteinExistence type="predicted"/>
<gene>
    <name evidence="7" type="ORF">PYW07_011443</name>
</gene>
<dbReference type="Gene3D" id="3.40.50.10140">
    <property type="entry name" value="Toll/interleukin-1 receptor homology (TIR) domain"/>
    <property type="match status" value="1"/>
</dbReference>
<keyword evidence="8" id="KW-1185">Reference proteome</keyword>
<name>A0AAD7Y9F6_MYTSE</name>
<evidence type="ECO:0000256" key="1">
    <source>
        <dbReference type="ARBA" id="ARBA00004370"/>
    </source>
</evidence>
<dbReference type="AlphaFoldDB" id="A0AAD7Y9F6"/>
<dbReference type="GO" id="GO:0038023">
    <property type="term" value="F:signaling receptor activity"/>
    <property type="evidence" value="ECO:0007669"/>
    <property type="project" value="TreeGrafter"/>
</dbReference>
<accession>A0AAD7Y9F6</accession>
<keyword evidence="3" id="KW-0732">Signal</keyword>